<dbReference type="EMBL" id="JBHRTP010000054">
    <property type="protein sequence ID" value="MFC3109774.1"/>
    <property type="molecule type" value="Genomic_DNA"/>
</dbReference>
<organism evidence="3 4">
    <name type="scientific">Undibacterium arcticum</name>
    <dbReference type="NCBI Taxonomy" id="1762892"/>
    <lineage>
        <taxon>Bacteria</taxon>
        <taxon>Pseudomonadati</taxon>
        <taxon>Pseudomonadota</taxon>
        <taxon>Betaproteobacteria</taxon>
        <taxon>Burkholderiales</taxon>
        <taxon>Oxalobacteraceae</taxon>
        <taxon>Undibacterium</taxon>
    </lineage>
</organism>
<feature type="region of interest" description="Disordered" evidence="1">
    <location>
        <begin position="1"/>
        <end position="29"/>
    </location>
</feature>
<name>A0ABV7F456_9BURK</name>
<evidence type="ECO:0000259" key="2">
    <source>
        <dbReference type="Pfam" id="PF10091"/>
    </source>
</evidence>
<dbReference type="RefSeq" id="WP_390332199.1">
    <property type="nucleotide sequence ID" value="NZ_JBHRTP010000054.1"/>
</dbReference>
<reference evidence="4" key="1">
    <citation type="journal article" date="2019" name="Int. J. Syst. Evol. Microbiol.">
        <title>The Global Catalogue of Microorganisms (GCM) 10K type strain sequencing project: providing services to taxonomists for standard genome sequencing and annotation.</title>
        <authorList>
            <consortium name="The Broad Institute Genomics Platform"/>
            <consortium name="The Broad Institute Genome Sequencing Center for Infectious Disease"/>
            <person name="Wu L."/>
            <person name="Ma J."/>
        </authorList>
    </citation>
    <scope>NUCLEOTIDE SEQUENCE [LARGE SCALE GENOMIC DNA]</scope>
    <source>
        <strain evidence="4">KCTC 42986</strain>
    </source>
</reference>
<dbReference type="Pfam" id="PF10091">
    <property type="entry name" value="Glycoamylase"/>
    <property type="match status" value="1"/>
</dbReference>
<dbReference type="InterPro" id="IPR019282">
    <property type="entry name" value="Glycoamylase-like_cons_dom"/>
</dbReference>
<comment type="caution">
    <text evidence="3">The sequence shown here is derived from an EMBL/GenBank/DDBJ whole genome shotgun (WGS) entry which is preliminary data.</text>
</comment>
<sequence>MTPRLRRGKTVSSHSLKKTPEQTQHQNDRRVFRPDINMSRKTLTTEDLKAGHPCGFKATFNATYPSKVRNPYGWVSPWHFGINQGPIIPMIENYRSELPWRLMRDYPYIADGLRRAAFTGAWL</sequence>
<protein>
    <submittedName>
        <fullName evidence="3">Glucoamylase family protein</fullName>
    </submittedName>
</protein>
<evidence type="ECO:0000256" key="1">
    <source>
        <dbReference type="SAM" id="MobiDB-lite"/>
    </source>
</evidence>
<keyword evidence="4" id="KW-1185">Reference proteome</keyword>
<evidence type="ECO:0000313" key="4">
    <source>
        <dbReference type="Proteomes" id="UP001595530"/>
    </source>
</evidence>
<gene>
    <name evidence="3" type="ORF">ACFOFO_17695</name>
</gene>
<feature type="domain" description="Glycoamylase-like" evidence="2">
    <location>
        <begin position="32"/>
        <end position="106"/>
    </location>
</feature>
<dbReference type="Gene3D" id="1.50.10.140">
    <property type="match status" value="1"/>
</dbReference>
<accession>A0ABV7F456</accession>
<evidence type="ECO:0000313" key="3">
    <source>
        <dbReference type="EMBL" id="MFC3109774.1"/>
    </source>
</evidence>
<proteinExistence type="predicted"/>
<dbReference type="Proteomes" id="UP001595530">
    <property type="component" value="Unassembled WGS sequence"/>
</dbReference>